<comment type="caution">
    <text evidence="1">The sequence shown here is derived from an EMBL/GenBank/DDBJ whole genome shotgun (WGS) entry which is preliminary data.</text>
</comment>
<dbReference type="AlphaFoldDB" id="A0AAV9JNV4"/>
<proteinExistence type="predicted"/>
<organism evidence="1 2">
    <name type="scientific">Oleoguttula mirabilis</name>
    <dbReference type="NCBI Taxonomy" id="1507867"/>
    <lineage>
        <taxon>Eukaryota</taxon>
        <taxon>Fungi</taxon>
        <taxon>Dikarya</taxon>
        <taxon>Ascomycota</taxon>
        <taxon>Pezizomycotina</taxon>
        <taxon>Dothideomycetes</taxon>
        <taxon>Dothideomycetidae</taxon>
        <taxon>Mycosphaerellales</taxon>
        <taxon>Teratosphaeriaceae</taxon>
        <taxon>Oleoguttula</taxon>
    </lineage>
</organism>
<dbReference type="Proteomes" id="UP001324427">
    <property type="component" value="Unassembled WGS sequence"/>
</dbReference>
<gene>
    <name evidence="1" type="ORF">LTR36_001280</name>
</gene>
<accession>A0AAV9JNV4</accession>
<keyword evidence="2" id="KW-1185">Reference proteome</keyword>
<dbReference type="EMBL" id="JAVFHQ010000012">
    <property type="protein sequence ID" value="KAK4547059.1"/>
    <property type="molecule type" value="Genomic_DNA"/>
</dbReference>
<name>A0AAV9JNV4_9PEZI</name>
<reference evidence="1 2" key="1">
    <citation type="submission" date="2021-11" db="EMBL/GenBank/DDBJ databases">
        <title>Black yeast isolated from Biological Soil Crust.</title>
        <authorList>
            <person name="Kurbessoian T."/>
        </authorList>
    </citation>
    <scope>NUCLEOTIDE SEQUENCE [LARGE SCALE GENOMIC DNA]</scope>
    <source>
        <strain evidence="1 2">CCFEE 5522</strain>
    </source>
</reference>
<sequence length="131" mass="14354">MHCIDATLARMILAPAHNRGTGRALLVRDLINVVVDISVEQVWITRAQEKGAELERVFAAMQEIGTTLGTRGITDFGTVSRKVFDWLVDPMECEMEDVDARLALLELVLPGEFGAAGYDAQVALERRAAQG</sequence>
<protein>
    <submittedName>
        <fullName evidence="1">Uncharacterized protein</fullName>
    </submittedName>
</protein>
<evidence type="ECO:0000313" key="2">
    <source>
        <dbReference type="Proteomes" id="UP001324427"/>
    </source>
</evidence>
<evidence type="ECO:0000313" key="1">
    <source>
        <dbReference type="EMBL" id="KAK4547059.1"/>
    </source>
</evidence>